<accession>A0A4Y4E021</accession>
<gene>
    <name evidence="1" type="ORF">CCE02nite_11740</name>
</gene>
<dbReference type="EMBL" id="BJNZ01000005">
    <property type="protein sequence ID" value="GED09175.1"/>
    <property type="molecule type" value="Genomic_DNA"/>
</dbReference>
<comment type="caution">
    <text evidence="1">The sequence shown here is derived from an EMBL/GenBank/DDBJ whole genome shotgun (WGS) entry which is preliminary data.</text>
</comment>
<reference evidence="1 2" key="1">
    <citation type="submission" date="2019-06" db="EMBL/GenBank/DDBJ databases">
        <title>Whole genome shotgun sequence of Cellulosimicrobium cellulans NBRC 15516.</title>
        <authorList>
            <person name="Hosoyama A."/>
            <person name="Uohara A."/>
            <person name="Ohji S."/>
            <person name="Ichikawa N."/>
        </authorList>
    </citation>
    <scope>NUCLEOTIDE SEQUENCE [LARGE SCALE GENOMIC DNA]</scope>
    <source>
        <strain evidence="1 2">NBRC 15516</strain>
    </source>
</reference>
<evidence type="ECO:0000313" key="1">
    <source>
        <dbReference type="EMBL" id="GED09175.1"/>
    </source>
</evidence>
<organism evidence="1 2">
    <name type="scientific">Cellulosimicrobium cellulans</name>
    <name type="common">Arthrobacter luteus</name>
    <dbReference type="NCBI Taxonomy" id="1710"/>
    <lineage>
        <taxon>Bacteria</taxon>
        <taxon>Bacillati</taxon>
        <taxon>Actinomycetota</taxon>
        <taxon>Actinomycetes</taxon>
        <taxon>Micrococcales</taxon>
        <taxon>Promicromonosporaceae</taxon>
        <taxon>Cellulosimicrobium</taxon>
    </lineage>
</organism>
<proteinExistence type="predicted"/>
<evidence type="ECO:0000313" key="2">
    <source>
        <dbReference type="Proteomes" id="UP000316659"/>
    </source>
</evidence>
<name>A0A4Y4E021_CELCE</name>
<dbReference type="RefSeq" id="WP_141388717.1">
    <property type="nucleotide sequence ID" value="NZ_BJNZ01000005.1"/>
</dbReference>
<sequence length="91" mass="8934">MPNSTHSTPAETVAVVIDAATGGTLAEVALSAAVDEAVALANAGSGPRAGLTLAEAVAVALDVHLGDLDDETFAAVVDDVVDAVTRHSARA</sequence>
<protein>
    <submittedName>
        <fullName evidence="1">Uncharacterized protein</fullName>
    </submittedName>
</protein>
<dbReference type="Proteomes" id="UP000316659">
    <property type="component" value="Unassembled WGS sequence"/>
</dbReference>
<dbReference type="AlphaFoldDB" id="A0A4Y4E021"/>